<protein>
    <submittedName>
        <fullName evidence="1">DUF3626 domain-containing protein</fullName>
    </submittedName>
</protein>
<dbReference type="Proteomes" id="UP000749040">
    <property type="component" value="Unassembled WGS sequence"/>
</dbReference>
<sequence length="284" mass="31016">MVAGTSWSAQQQALRHVAARSAGAPLAPGPELTVNFHPDRMAGDRPLLRRMAEDGVYYSQFVTGTSNGGLTAHPGGDRWRWESRIFGGAYDHAPAHERPIYGALNHRNSPVGGAPRFGSSYFRLTAGTLERTSFCYPDSSTQPSAFAVTSRFALIAMAEADGLDALDGHIEAHVHGPVRFDRDVEALVLDAGYRGTDVEEAARALPCPIQWHPGFRLTVQRLRQHPDYRGQECVDLGVRIAVDGCLDPWVIGRAARTGRYDPQALKKVWHCLARFGAPEPAPNP</sequence>
<dbReference type="EMBL" id="JADKYB010000009">
    <property type="protein sequence ID" value="MBM9506570.1"/>
    <property type="molecule type" value="Genomic_DNA"/>
</dbReference>
<dbReference type="RefSeq" id="WP_205358432.1">
    <property type="nucleotide sequence ID" value="NZ_JADKYB010000009.1"/>
</dbReference>
<accession>A0ABS2TWA6</accession>
<evidence type="ECO:0000313" key="1">
    <source>
        <dbReference type="EMBL" id="MBM9506570.1"/>
    </source>
</evidence>
<dbReference type="Pfam" id="PF12294">
    <property type="entry name" value="DUF3626"/>
    <property type="match status" value="1"/>
</dbReference>
<reference evidence="1 2" key="1">
    <citation type="submission" date="2021-01" db="EMBL/GenBank/DDBJ databases">
        <title>Streptomyces acididurans sp. nov., isolated from a peat swamp forest soil.</title>
        <authorList>
            <person name="Chantavorakit T."/>
            <person name="Duangmal K."/>
        </authorList>
    </citation>
    <scope>NUCLEOTIDE SEQUENCE [LARGE SCALE GENOMIC DNA]</scope>
    <source>
        <strain evidence="1 2">KK5PA1</strain>
    </source>
</reference>
<evidence type="ECO:0000313" key="2">
    <source>
        <dbReference type="Proteomes" id="UP000749040"/>
    </source>
</evidence>
<gene>
    <name evidence="1" type="ORF">ITX44_18815</name>
</gene>
<organism evidence="1 2">
    <name type="scientific">Actinacidiphila acididurans</name>
    <dbReference type="NCBI Taxonomy" id="2784346"/>
    <lineage>
        <taxon>Bacteria</taxon>
        <taxon>Bacillati</taxon>
        <taxon>Actinomycetota</taxon>
        <taxon>Actinomycetes</taxon>
        <taxon>Kitasatosporales</taxon>
        <taxon>Streptomycetaceae</taxon>
        <taxon>Actinacidiphila</taxon>
    </lineage>
</organism>
<comment type="caution">
    <text evidence="1">The sequence shown here is derived from an EMBL/GenBank/DDBJ whole genome shotgun (WGS) entry which is preliminary data.</text>
</comment>
<dbReference type="InterPro" id="IPR022074">
    <property type="entry name" value="DUF3626"/>
</dbReference>
<proteinExistence type="predicted"/>
<name>A0ABS2TWA6_9ACTN</name>
<keyword evidence="2" id="KW-1185">Reference proteome</keyword>